<dbReference type="Proteomes" id="UP000250043">
    <property type="component" value="Unassembled WGS sequence"/>
</dbReference>
<feature type="compositionally biased region" description="Basic and acidic residues" evidence="3">
    <location>
        <begin position="103"/>
        <end position="124"/>
    </location>
</feature>
<feature type="compositionally biased region" description="Basic residues" evidence="3">
    <location>
        <begin position="140"/>
        <end position="152"/>
    </location>
</feature>
<dbReference type="InterPro" id="IPR006652">
    <property type="entry name" value="Kelch_1"/>
</dbReference>
<keyword evidence="2" id="KW-0677">Repeat</keyword>
<evidence type="ECO:0000313" key="5">
    <source>
        <dbReference type="Proteomes" id="UP000250043"/>
    </source>
</evidence>
<dbReference type="SMART" id="SM00612">
    <property type="entry name" value="Kelch"/>
    <property type="match status" value="4"/>
</dbReference>
<feature type="compositionally biased region" description="Low complexity" evidence="3">
    <location>
        <begin position="125"/>
        <end position="134"/>
    </location>
</feature>
<accession>A0A8E2AYF7</accession>
<dbReference type="AlphaFoldDB" id="A0A8E2AYF7"/>
<evidence type="ECO:0000256" key="2">
    <source>
        <dbReference type="ARBA" id="ARBA00022737"/>
    </source>
</evidence>
<organism evidence="4 5">
    <name type="scientific">Obba rivulosa</name>
    <dbReference type="NCBI Taxonomy" id="1052685"/>
    <lineage>
        <taxon>Eukaryota</taxon>
        <taxon>Fungi</taxon>
        <taxon>Dikarya</taxon>
        <taxon>Basidiomycota</taxon>
        <taxon>Agaricomycotina</taxon>
        <taxon>Agaricomycetes</taxon>
        <taxon>Polyporales</taxon>
        <taxon>Gelatoporiaceae</taxon>
        <taxon>Obba</taxon>
    </lineage>
</organism>
<sequence>MPADYRLDSPHVGNLSDVPEEGPVAPNPRSPYYHHAAAAAASSSAFKAAASTSSLASASSSSRPPVGPRSSSGSHRPSLSRVTLEATPGTPRPAARSGSPTTLKEREKEKEGERSRSSRPEGKSSKSASAAQAQGDRTLQRYRVRHTPRLPHHKDVEPVPATLMYWSLAPVYGTLPNGVRAHSVTLVDNIAWVFGGCDERGCWRDVFCFNIETMQWTHPEMVGDIPPPCRAHTATLVDRRIIVFGGGEGPKYYNSLFILDTTTRRWLRLNFPEGTPLPPVRRAHTAVVYRGRLFVFGGGDGSEALNDLWAIDVNVPPERMRWEQLQTRGKVPKPRGYHTANLVGNVMVVVGGSDGKECFQDIWCLNLDTLVWSAVKLDATHRRLSHTATQVGSYLFIVGGHDGSQYVSDLLFFNLVSLNFEERQVLGMAPSPRGYHVAFLADSRMFVFGGFNGGEVYEDMHILDLAGAAYLPQVTSFRIDVE</sequence>
<evidence type="ECO:0000256" key="3">
    <source>
        <dbReference type="SAM" id="MobiDB-lite"/>
    </source>
</evidence>
<dbReference type="PANTHER" id="PTHR46093">
    <property type="entry name" value="ACYL-COA-BINDING DOMAIN-CONTAINING PROTEIN 5"/>
    <property type="match status" value="1"/>
</dbReference>
<gene>
    <name evidence="4" type="ORF">OBBRIDRAFT_757269</name>
</gene>
<dbReference type="EMBL" id="KV722439">
    <property type="protein sequence ID" value="OCH88927.1"/>
    <property type="molecule type" value="Genomic_DNA"/>
</dbReference>
<feature type="region of interest" description="Disordered" evidence="3">
    <location>
        <begin position="1"/>
        <end position="155"/>
    </location>
</feature>
<reference evidence="4 5" key="1">
    <citation type="submission" date="2016-07" db="EMBL/GenBank/DDBJ databases">
        <title>Draft genome of the white-rot fungus Obba rivulosa 3A-2.</title>
        <authorList>
            <consortium name="DOE Joint Genome Institute"/>
            <person name="Miettinen O."/>
            <person name="Riley R."/>
            <person name="Acob R."/>
            <person name="Barry K."/>
            <person name="Cullen D."/>
            <person name="De Vries R."/>
            <person name="Hainaut M."/>
            <person name="Hatakka A."/>
            <person name="Henrissat B."/>
            <person name="Hilden K."/>
            <person name="Kuo R."/>
            <person name="Labutti K."/>
            <person name="Lipzen A."/>
            <person name="Makela M.R."/>
            <person name="Sandor L."/>
            <person name="Spatafora J.W."/>
            <person name="Grigoriev I.V."/>
            <person name="Hibbett D.S."/>
        </authorList>
    </citation>
    <scope>NUCLEOTIDE SEQUENCE [LARGE SCALE GENOMIC DNA]</scope>
    <source>
        <strain evidence="4 5">3A-2</strain>
    </source>
</reference>
<evidence type="ECO:0000313" key="4">
    <source>
        <dbReference type="EMBL" id="OCH88927.1"/>
    </source>
</evidence>
<proteinExistence type="predicted"/>
<keyword evidence="5" id="KW-1185">Reference proteome</keyword>
<dbReference type="SUPFAM" id="SSF117281">
    <property type="entry name" value="Kelch motif"/>
    <property type="match status" value="1"/>
</dbReference>
<feature type="compositionally biased region" description="Low complexity" evidence="3">
    <location>
        <begin position="36"/>
        <end position="81"/>
    </location>
</feature>
<dbReference type="Pfam" id="PF24681">
    <property type="entry name" value="Kelch_KLHDC2_KLHL20_DRC7"/>
    <property type="match status" value="1"/>
</dbReference>
<dbReference type="InterPro" id="IPR015915">
    <property type="entry name" value="Kelch-typ_b-propeller"/>
</dbReference>
<dbReference type="Gene3D" id="2.120.10.80">
    <property type="entry name" value="Kelch-type beta propeller"/>
    <property type="match status" value="2"/>
</dbReference>
<evidence type="ECO:0000256" key="1">
    <source>
        <dbReference type="ARBA" id="ARBA00022441"/>
    </source>
</evidence>
<dbReference type="OrthoDB" id="10251809at2759"/>
<protein>
    <submittedName>
        <fullName evidence="4">Galactose oxidase</fullName>
    </submittedName>
</protein>
<dbReference type="PANTHER" id="PTHR46093:SF18">
    <property type="entry name" value="FIBRONECTIN TYPE-III DOMAIN-CONTAINING PROTEIN"/>
    <property type="match status" value="1"/>
</dbReference>
<name>A0A8E2AYF7_9APHY</name>
<keyword evidence="1" id="KW-0880">Kelch repeat</keyword>